<dbReference type="InterPro" id="IPR015943">
    <property type="entry name" value="WD40/YVTN_repeat-like_dom_sf"/>
</dbReference>
<dbReference type="Gene3D" id="2.130.10.10">
    <property type="entry name" value="YVTN repeat-like/Quinoprotein amine dehydrogenase"/>
    <property type="match status" value="2"/>
</dbReference>
<evidence type="ECO:0000259" key="5">
    <source>
        <dbReference type="PROSITE" id="PS51783"/>
    </source>
</evidence>
<dbReference type="Proteomes" id="UP000198341">
    <property type="component" value="Chromosome 8"/>
</dbReference>
<evidence type="ECO:0000256" key="3">
    <source>
        <dbReference type="SAM" id="MobiDB-lite"/>
    </source>
</evidence>
<dbReference type="PROSITE" id="PS50197">
    <property type="entry name" value="BEACH"/>
    <property type="match status" value="1"/>
</dbReference>
<evidence type="ECO:0000313" key="7">
    <source>
        <dbReference type="Proteomes" id="UP000198341"/>
    </source>
</evidence>
<dbReference type="EMBL" id="FO082271">
    <property type="protein sequence ID" value="CCO17726.1"/>
    <property type="molecule type" value="Genomic_DNA"/>
</dbReference>
<dbReference type="InterPro" id="IPR013320">
    <property type="entry name" value="ConA-like_dom_sf"/>
</dbReference>
<dbReference type="KEGG" id="bpg:Bathy08g02790"/>
<dbReference type="Gene3D" id="2.30.29.30">
    <property type="entry name" value="Pleckstrin-homology domain (PH domain)/Phosphotyrosine-binding domain (PTB)"/>
    <property type="match status" value="1"/>
</dbReference>
<dbReference type="SUPFAM" id="SSF81837">
    <property type="entry name" value="BEACH domain"/>
    <property type="match status" value="1"/>
</dbReference>
<dbReference type="PANTHER" id="PTHR13743:SF112">
    <property type="entry name" value="BEACH DOMAIN-CONTAINING PROTEIN"/>
    <property type="match status" value="1"/>
</dbReference>
<dbReference type="FunFam" id="1.10.1540.10:FF:000001">
    <property type="entry name" value="neurobeachin isoform X1"/>
    <property type="match status" value="1"/>
</dbReference>
<dbReference type="CDD" id="cd06071">
    <property type="entry name" value="Beach"/>
    <property type="match status" value="1"/>
</dbReference>
<feature type="compositionally biased region" description="Basic and acidic residues" evidence="3">
    <location>
        <begin position="1726"/>
        <end position="1737"/>
    </location>
</feature>
<name>K8EI76_9CHLO</name>
<feature type="region of interest" description="Disordered" evidence="3">
    <location>
        <begin position="1"/>
        <end position="56"/>
    </location>
</feature>
<dbReference type="SMART" id="SM01026">
    <property type="entry name" value="Beach"/>
    <property type="match status" value="1"/>
</dbReference>
<dbReference type="Pfam" id="PF02138">
    <property type="entry name" value="Beach"/>
    <property type="match status" value="1"/>
</dbReference>
<dbReference type="Pfam" id="PF14844">
    <property type="entry name" value="PH_BEACH"/>
    <property type="match status" value="1"/>
</dbReference>
<dbReference type="InterPro" id="IPR016024">
    <property type="entry name" value="ARM-type_fold"/>
</dbReference>
<feature type="compositionally biased region" description="Polar residues" evidence="3">
    <location>
        <begin position="1"/>
        <end position="19"/>
    </location>
</feature>
<dbReference type="eggNOG" id="KOG1787">
    <property type="taxonomic scope" value="Eukaryota"/>
</dbReference>
<dbReference type="InterPro" id="IPR036322">
    <property type="entry name" value="WD40_repeat_dom_sf"/>
</dbReference>
<keyword evidence="2" id="KW-0677">Repeat</keyword>
<evidence type="ECO:0000256" key="2">
    <source>
        <dbReference type="ARBA" id="ARBA00022737"/>
    </source>
</evidence>
<accession>K8EI76</accession>
<dbReference type="PANTHER" id="PTHR13743">
    <property type="entry name" value="BEIGE/BEACH-RELATED"/>
    <property type="match status" value="1"/>
</dbReference>
<gene>
    <name evidence="6" type="ORF">Bathy08g02790</name>
</gene>
<keyword evidence="1" id="KW-0853">WD repeat</keyword>
<dbReference type="Gene3D" id="1.10.1540.10">
    <property type="entry name" value="BEACH domain"/>
    <property type="match status" value="1"/>
</dbReference>
<dbReference type="Gene3D" id="2.60.120.200">
    <property type="match status" value="1"/>
</dbReference>
<feature type="region of interest" description="Disordered" evidence="3">
    <location>
        <begin position="1679"/>
        <end position="1698"/>
    </location>
</feature>
<dbReference type="SMART" id="SM00320">
    <property type="entry name" value="WD40"/>
    <property type="match status" value="4"/>
</dbReference>
<dbReference type="GeneID" id="19014258"/>
<feature type="region of interest" description="Disordered" evidence="3">
    <location>
        <begin position="1714"/>
        <end position="1737"/>
    </location>
</feature>
<keyword evidence="7" id="KW-1185">Reference proteome</keyword>
<sequence>MNLLRTATTKLYNKVVSPSNEEEDDEDKNNGPLDEALSSGAGRGGGDGGVASASSSSSSFMMRNKFERKKSALIFNEKKPSNVAKEDEDVKDVMFDETLANELMLSKLWKEVEVKANDGDAATTRDAFLRLLVADARKRWDAKKIVDKVETPSGIIAVGVGRCGHPRKVLEFVFEELMRAKEKFSRQLEVFSSSNEELDGEPEEDVNSGRAAIRAAARMCASERNRRIFLEIGSESSYSRSILEEMSAIGKFAAGKLRGISVNEVDAEHASGVVNALFEVCVAGCEAILWYSDPDGTRWEERKHAPNDAFTTVPTRYAKLLFESNAMSALVEVMKAARIARARFSGGLSSSEHSATASSLSIPDDQMKIIATSLACEFVALRAIGCAVMGDENMVSSANTNGALDVVLEGTGRMPTNLLEATVGSSLSLQTSLLNSFGSLSLASSTVSRAISRKSARASEAKDRAVAGALAVAVTCSAIEDDNDANVIMDSAFTAAAAFITKSESDEVASQIVNIGSSAQSLSISKKSALKLRAGLARFVIDAFNRHSTGEEEENEEKNDAIISNENREIIIDAIIDAKVWETLLNSETFGEVPKIDGGGESNKEEDEETHLAREEAILLVGLALDNKRPGDENALQHILSAFCQRVFHPSACEALAGALLRIVYRNNPRDCRALVELEAPNRIAAAVHSQVRVWMCPPNMFVFGDTEETEKNDAKTKCARACAELLQALAKETEDPALRLASARSPSLLSVLFDDFLWVNGESLEFASSLATYIAVEQTRTADSELFFDIDAFFLWIKAFFQALPKARIFDRESDNGESGGVLIPLLKSIRNIAKRTPRASVRKCQNWATIENGALFLTLASLCDGESGEVVASTALETIHYAIKTSTDAAQTFEQCVGYDALIEAMRINERGKSSFASEVTLMTSIRFACDDDNIDEKSSSRACKITLRNPGALRIAFSIARNSERCSKSSQLFLLRFLVDLLERSVASRECATKADALTHLFEWWCNYNLDDKAGDVHDTIIHDAKCVENIAKCIESCASHCLTALQLRHAMKTLKKLRSSEYKRLLIDALKRAAINDAPRTFFDFAGGASGGVRVKKKIAECSNGVTISMWIRAEIEDETNEGNASADQGIFSLLTEAGVGLCCSLRPDGSLKLSSLLPNGERHDCSFYDTSCPIIPGKWTHVCVSVKGGGLILGGRNASASSANARICVDGNESYPQKLKYPWNRANVATSVAQSIANTAIGDPILPNSSYDGNKGTVSLHIGAAAGIANFAKPFTGQFATFRVFSEAVDFSAALLLYALGAEYVGAFMPTEAEPSILLLRRGISMTAARDVFEKSLRTSLKMTIDATAATGNMRTRINLNVSKGESENNDDDELCARVCSTTSAADVCRSLGGAEQLIPELLEQQKDDTDDLKVLPAAVSLIAALLSDGGYPLRAREKIIALTAHSITPNRLSKELIPAFDWLAKSCAGQQPRVKNGAVQTPEWLAALGDARSEIFNPIKWARSTCKDARAEYVDFLRSNCSNAELLRVLPVRRIVRSLEKFCPAEDDAFRKGLFEILENILMDETIDIDGVYCIDAIESLCAAASRSDAHDGFLVDCLAFLRRASKTHRFCFELVSNCGGFAIALAPMLLPSTTPSFSSKQNSNSAMAARILHLAFSLPETASPIELALDENAGDADNDGEGKNPSPRGHTKAMENIRNALKSLALKATPSSKNSSSAAEKDFGTSKSERRMDVAAANGAIDALGEALFGKSNETIVNDDSSQIREALVELAIDGDDVNVKIKHPKAFAYFLRVTKSCNIEKYAHAKLLLSSLLESHGNNAKALSQCKVNISKCLNAANDPEDARILNLIPDAASKEKKELPMKEDADQMEDDDWEDVSAPPAFAIQITQVEANIAKCDKRIADEQFAVEESEGSLRRLLFGLKSRWQKAQDQVFASDASTVGDHLGDDGFYVLDCEKEDSVGRRLRVRRDRMDALTRQLSKNNTLVNAAVASKGSGVEAQEENLPILQSAAKQWKDKIDASASTVKPSPSGNNTINEDADLDGDLTESDEDEETMQKELEMLREVDANEKSKLLDKQKTAEWLHSKADEAKRDKHIFFTVSNVCMVSSSDLVIEGTLDVAKDVVFFTANRDAALDSIDDDKENIVSRFWKWPVNTIVELVHMRWRLRNVAIEMYTKDGRSVFFAFANKKLRVEASVKIASLDASIVILDRRQKNRTAQLMQKRWKEREISTFDYLIALNKLAGRTYHDLSQYPVFPWILSDYESATINLEDPKVYRDLSLPIGALNPVRLKQFIERFKQLESDPDASMPAFHYGSHYSSAAVVLYFLIRLEPFTNLSRQLQGGKFDHSDRLFSDISQTWNAVLESTADVKELIPEFFYLPEFLENSNSNVFGKRQDGSLVDTVVLPKWANGSTRTFIQTMRDALESDHVSHTIHDWIDLVFGASQLGARAKSKKNVFYYLTYEGAVDLDAIEDPQERLAIETQIVNFGQTPAQVFKRPHPRRIPRLRRKREAYASVYGACLRVFNGEEDTDDENDDRFSEPLKLQGIFQDAQFDGAAIVQLSYDRDKLVAVSSNRKIWTARVVREGHKLDFDFQDQNARVSLEPINSANSSTKDQPCRSIAREAKVREQIIGGARMRTKGDRSFEGEIPLSANGVTTLDGGRVAVVSGFWDGTIRAYAGDELCGEIACSKGHRDIVECLAMDLLPHPSKPWRLDFATDGGHTFSGGSISAVQHRVFAPNVNKSNMKYGYLVSGGADASVGVWEIVSTPNGFGLPVLPKLQKFGHSDAIVSVSVNASLDIVVSGSLDGTCLLHDLNGIGSGGSSNSNTNKGDRKLNDFFEEELLSDAVPLPSPSDDIDGKYKEKVCVPVWCSIAFSTAKIFVFWSIEHHANATTGVAHPPNGGVLRSYSTNGALISSLDVSRKDAITSFSLSSDEKCIFLATANGFVRVVDAKQTGLQVLHSLRAFSSFKITSVCDVGNLLFAGLEDGKLCVWT</sequence>
<dbReference type="InterPro" id="IPR011993">
    <property type="entry name" value="PH-like_dom_sf"/>
</dbReference>
<dbReference type="SUPFAM" id="SSF50978">
    <property type="entry name" value="WD40 repeat-like"/>
    <property type="match status" value="1"/>
</dbReference>
<feature type="domain" description="BEACH-type PH" evidence="5">
    <location>
        <begin position="2101"/>
        <end position="2207"/>
    </location>
</feature>
<evidence type="ECO:0000313" key="6">
    <source>
        <dbReference type="EMBL" id="CCO17726.1"/>
    </source>
</evidence>
<dbReference type="PROSITE" id="PS51783">
    <property type="entry name" value="PH_BEACH"/>
    <property type="match status" value="1"/>
</dbReference>
<dbReference type="OrthoDB" id="26681at2759"/>
<feature type="region of interest" description="Disordered" evidence="3">
    <location>
        <begin position="2026"/>
        <end position="2061"/>
    </location>
</feature>
<dbReference type="InterPro" id="IPR023362">
    <property type="entry name" value="PH-BEACH_dom"/>
</dbReference>
<feature type="compositionally biased region" description="Polar residues" evidence="3">
    <location>
        <begin position="1716"/>
        <end position="1725"/>
    </location>
</feature>
<organism evidence="6 7">
    <name type="scientific">Bathycoccus prasinos</name>
    <dbReference type="NCBI Taxonomy" id="41875"/>
    <lineage>
        <taxon>Eukaryota</taxon>
        <taxon>Viridiplantae</taxon>
        <taxon>Chlorophyta</taxon>
        <taxon>Mamiellophyceae</taxon>
        <taxon>Mamiellales</taxon>
        <taxon>Bathycoccaceae</taxon>
        <taxon>Bathycoccus</taxon>
    </lineage>
</organism>
<protein>
    <submittedName>
        <fullName evidence="6">Uncharacterized protein</fullName>
    </submittedName>
</protein>
<proteinExistence type="predicted"/>
<dbReference type="SUPFAM" id="SSF49899">
    <property type="entry name" value="Concanavalin A-like lectins/glucanases"/>
    <property type="match status" value="1"/>
</dbReference>
<dbReference type="InterPro" id="IPR050865">
    <property type="entry name" value="BEACH_Domain"/>
</dbReference>
<feature type="compositionally biased region" description="Acidic residues" evidence="3">
    <location>
        <begin position="2045"/>
        <end position="2061"/>
    </location>
</feature>
<reference evidence="6 7" key="1">
    <citation type="submission" date="2011-10" db="EMBL/GenBank/DDBJ databases">
        <authorList>
            <person name="Genoscope - CEA"/>
        </authorList>
    </citation>
    <scope>NUCLEOTIDE SEQUENCE [LARGE SCALE GENOMIC DNA]</scope>
    <source>
        <strain evidence="6 7">RCC 1105</strain>
    </source>
</reference>
<feature type="compositionally biased region" description="Polar residues" evidence="3">
    <location>
        <begin position="2029"/>
        <end position="2044"/>
    </location>
</feature>
<dbReference type="RefSeq" id="XP_007511605.1">
    <property type="nucleotide sequence ID" value="XM_007511543.1"/>
</dbReference>
<evidence type="ECO:0000259" key="4">
    <source>
        <dbReference type="PROSITE" id="PS50197"/>
    </source>
</evidence>
<dbReference type="SUPFAM" id="SSF48371">
    <property type="entry name" value="ARM repeat"/>
    <property type="match status" value="1"/>
</dbReference>
<dbReference type="InterPro" id="IPR036372">
    <property type="entry name" value="BEACH_dom_sf"/>
</dbReference>
<dbReference type="InterPro" id="IPR001680">
    <property type="entry name" value="WD40_rpt"/>
</dbReference>
<evidence type="ECO:0000256" key="1">
    <source>
        <dbReference type="ARBA" id="ARBA00022574"/>
    </source>
</evidence>
<feature type="domain" description="BEACH" evidence="4">
    <location>
        <begin position="2217"/>
        <end position="2510"/>
    </location>
</feature>
<dbReference type="SUPFAM" id="SSF50729">
    <property type="entry name" value="PH domain-like"/>
    <property type="match status" value="1"/>
</dbReference>
<dbReference type="InterPro" id="IPR000409">
    <property type="entry name" value="BEACH_dom"/>
</dbReference>